<sequence>MNKLYGPSFRSGMPESSAMDGHDGSVKACFDNRIGNAKLASPVKASFDAPNFGILSQNLIRKMFQLSVIPAWTAGIQIAGMPQTPPSMEPRFRRSMPERRGFRFS</sequence>
<organism evidence="2 3">
    <name type="scientific">Candidatus Methylumidiphilus alinenensis</name>
    <dbReference type="NCBI Taxonomy" id="2202197"/>
    <lineage>
        <taxon>Bacteria</taxon>
        <taxon>Pseudomonadati</taxon>
        <taxon>Pseudomonadota</taxon>
        <taxon>Gammaproteobacteria</taxon>
        <taxon>Methylococcales</taxon>
        <taxon>Candidatus Methylumidiphilus</taxon>
    </lineage>
</organism>
<dbReference type="AlphaFoldDB" id="A0A2W4QVB5"/>
<gene>
    <name evidence="2" type="ORF">DM484_17430</name>
</gene>
<name>A0A2W4QVB5_9GAMM</name>
<feature type="region of interest" description="Disordered" evidence="1">
    <location>
        <begin position="1"/>
        <end position="22"/>
    </location>
</feature>
<accession>A0A2W4QVB5</accession>
<evidence type="ECO:0000313" key="3">
    <source>
        <dbReference type="Proteomes" id="UP000249396"/>
    </source>
</evidence>
<feature type="region of interest" description="Disordered" evidence="1">
    <location>
        <begin position="80"/>
        <end position="105"/>
    </location>
</feature>
<comment type="caution">
    <text evidence="2">The sequence shown here is derived from an EMBL/GenBank/DDBJ whole genome shotgun (WGS) entry which is preliminary data.</text>
</comment>
<proteinExistence type="predicted"/>
<protein>
    <submittedName>
        <fullName evidence="2">Uncharacterized protein</fullName>
    </submittedName>
</protein>
<reference evidence="2 3" key="1">
    <citation type="journal article" date="2018" name="Aquat. Microb. Ecol.">
        <title>Gammaproteobacterial methanotrophs dominate.</title>
        <authorList>
            <person name="Rissanen A.J."/>
            <person name="Saarenheimo J."/>
            <person name="Tiirola M."/>
            <person name="Peura S."/>
            <person name="Aalto S.L."/>
            <person name="Karvinen A."/>
            <person name="Nykanen H."/>
        </authorList>
    </citation>
    <scope>NUCLEOTIDE SEQUENCE [LARGE SCALE GENOMIC DNA]</scope>
    <source>
        <strain evidence="2">AMbin10</strain>
    </source>
</reference>
<dbReference type="Proteomes" id="UP000249396">
    <property type="component" value="Unassembled WGS sequence"/>
</dbReference>
<feature type="compositionally biased region" description="Basic and acidic residues" evidence="1">
    <location>
        <begin position="90"/>
        <end position="105"/>
    </location>
</feature>
<evidence type="ECO:0000256" key="1">
    <source>
        <dbReference type="SAM" id="MobiDB-lite"/>
    </source>
</evidence>
<dbReference type="EMBL" id="QJPH01000369">
    <property type="protein sequence ID" value="PZN75995.1"/>
    <property type="molecule type" value="Genomic_DNA"/>
</dbReference>
<evidence type="ECO:0000313" key="2">
    <source>
        <dbReference type="EMBL" id="PZN75995.1"/>
    </source>
</evidence>